<dbReference type="OrthoDB" id="9803224at2"/>
<sequence>MKTCIAVQDAPLNATAPQQWLRDEGVSGAIVLFSGHVRDEDGRVEALHLEHYPGMTERFLGTIVERAGQRWHLNGAWVVHRVGTMRQGDEIVQVAVSAEHRQAAFEACAYIMDILKTRAPFWKKELIDGSWHWVEARERDALAAAAWLAGEPGHEPR</sequence>
<dbReference type="AlphaFoldDB" id="A0A095TU07"/>
<dbReference type="EMBL" id="ARXV01000003">
    <property type="protein sequence ID" value="KGD65893.1"/>
    <property type="molecule type" value="Genomic_DNA"/>
</dbReference>
<dbReference type="InterPro" id="IPR036563">
    <property type="entry name" value="MoaE_sf"/>
</dbReference>
<evidence type="ECO:0000256" key="1">
    <source>
        <dbReference type="ARBA" id="ARBA00005046"/>
    </source>
</evidence>
<accession>A0A095TU07</accession>
<dbReference type="Gene3D" id="3.90.1170.40">
    <property type="entry name" value="Molybdopterin biosynthesis MoaE subunit"/>
    <property type="match status" value="1"/>
</dbReference>
<reference evidence="12 13" key="1">
    <citation type="submission" date="2012-09" db="EMBL/GenBank/DDBJ databases">
        <title>Genome Sequence of alkane-degrading Bacterium Alcanivorax sp. 19-m-6.</title>
        <authorList>
            <person name="Lai Q."/>
            <person name="Shao Z."/>
        </authorList>
    </citation>
    <scope>NUCLEOTIDE SEQUENCE [LARGE SCALE GENOMIC DNA]</scope>
    <source>
        <strain evidence="12 13">19-m-6</strain>
    </source>
</reference>
<evidence type="ECO:0000256" key="9">
    <source>
        <dbReference type="ARBA" id="ARBA00030781"/>
    </source>
</evidence>
<evidence type="ECO:0000256" key="7">
    <source>
        <dbReference type="ARBA" id="ARBA00029745"/>
    </source>
</evidence>
<dbReference type="PANTHER" id="PTHR23404">
    <property type="entry name" value="MOLYBDOPTERIN SYNTHASE RELATED"/>
    <property type="match status" value="1"/>
</dbReference>
<organism evidence="12 13">
    <name type="scientific">Alcanivorax nanhaiticus</name>
    <dbReference type="NCBI Taxonomy" id="1177154"/>
    <lineage>
        <taxon>Bacteria</taxon>
        <taxon>Pseudomonadati</taxon>
        <taxon>Pseudomonadota</taxon>
        <taxon>Gammaproteobacteria</taxon>
        <taxon>Oceanospirillales</taxon>
        <taxon>Alcanivoracaceae</taxon>
        <taxon>Alcanivorax</taxon>
    </lineage>
</organism>
<dbReference type="PATRIC" id="fig|1177154.3.peg.1132"/>
<name>A0A095TU07_9GAMM</name>
<keyword evidence="13" id="KW-1185">Reference proteome</keyword>
<dbReference type="eggNOG" id="COG0314">
    <property type="taxonomic scope" value="Bacteria"/>
</dbReference>
<dbReference type="GO" id="GO:0006777">
    <property type="term" value="P:Mo-molybdopterin cofactor biosynthetic process"/>
    <property type="evidence" value="ECO:0007669"/>
    <property type="project" value="UniProtKB-KW"/>
</dbReference>
<evidence type="ECO:0000256" key="11">
    <source>
        <dbReference type="ARBA" id="ARBA00049878"/>
    </source>
</evidence>
<evidence type="ECO:0000256" key="3">
    <source>
        <dbReference type="ARBA" id="ARBA00011950"/>
    </source>
</evidence>
<evidence type="ECO:0000256" key="2">
    <source>
        <dbReference type="ARBA" id="ARBA00005426"/>
    </source>
</evidence>
<comment type="subunit">
    <text evidence="6">Heterotetramer of 2 MoaD subunits and 2 MoaE subunits. Also stable as homodimer. The enzyme changes between these two forms during catalysis.</text>
</comment>
<protein>
    <recommendedName>
        <fullName evidence="4">Molybdopterin synthase catalytic subunit</fullName>
        <ecNumber evidence="3">2.8.1.12</ecNumber>
    </recommendedName>
    <alternativeName>
        <fullName evidence="9">MPT synthase subunit 2</fullName>
    </alternativeName>
    <alternativeName>
        <fullName evidence="7">Molybdenum cofactor biosynthesis protein E</fullName>
    </alternativeName>
    <alternativeName>
        <fullName evidence="8">Molybdopterin-converting factor large subunit</fullName>
    </alternativeName>
    <alternativeName>
        <fullName evidence="10">Molybdopterin-converting factor subunit 2</fullName>
    </alternativeName>
</protein>
<dbReference type="Pfam" id="PF02391">
    <property type="entry name" value="MoaE"/>
    <property type="match status" value="1"/>
</dbReference>
<evidence type="ECO:0000256" key="4">
    <source>
        <dbReference type="ARBA" id="ARBA00013858"/>
    </source>
</evidence>
<dbReference type="InterPro" id="IPR003448">
    <property type="entry name" value="Mopterin_biosynth_MoaE"/>
</dbReference>
<evidence type="ECO:0000256" key="6">
    <source>
        <dbReference type="ARBA" id="ARBA00026066"/>
    </source>
</evidence>
<dbReference type="CDD" id="cd00756">
    <property type="entry name" value="MoaE"/>
    <property type="match status" value="1"/>
</dbReference>
<dbReference type="SUPFAM" id="SSF54690">
    <property type="entry name" value="Molybdopterin synthase subunit MoaE"/>
    <property type="match status" value="1"/>
</dbReference>
<dbReference type="GO" id="GO:0030366">
    <property type="term" value="F:molybdopterin synthase activity"/>
    <property type="evidence" value="ECO:0007669"/>
    <property type="project" value="UniProtKB-EC"/>
</dbReference>
<dbReference type="RefSeq" id="WP_035231143.1">
    <property type="nucleotide sequence ID" value="NZ_ARXV01000003.1"/>
</dbReference>
<dbReference type="STRING" id="1177154.Y5S_01117"/>
<dbReference type="Proteomes" id="UP000029444">
    <property type="component" value="Unassembled WGS sequence"/>
</dbReference>
<evidence type="ECO:0000256" key="10">
    <source>
        <dbReference type="ARBA" id="ARBA00032474"/>
    </source>
</evidence>
<dbReference type="UniPathway" id="UPA00344"/>
<gene>
    <name evidence="12" type="ORF">Y5S_01117</name>
</gene>
<evidence type="ECO:0000256" key="5">
    <source>
        <dbReference type="ARBA" id="ARBA00023150"/>
    </source>
</evidence>
<evidence type="ECO:0000313" key="13">
    <source>
        <dbReference type="Proteomes" id="UP000029444"/>
    </source>
</evidence>
<comment type="caution">
    <text evidence="12">The sequence shown here is derived from an EMBL/GenBank/DDBJ whole genome shotgun (WGS) entry which is preliminary data.</text>
</comment>
<comment type="pathway">
    <text evidence="1">Cofactor biosynthesis; molybdopterin biosynthesis.</text>
</comment>
<dbReference type="EC" id="2.8.1.12" evidence="3"/>
<evidence type="ECO:0000256" key="8">
    <source>
        <dbReference type="ARBA" id="ARBA00030407"/>
    </source>
</evidence>
<comment type="similarity">
    <text evidence="2">Belongs to the MoaE family.</text>
</comment>
<comment type="catalytic activity">
    <reaction evidence="11">
        <text>2 [molybdopterin-synthase sulfur-carrier protein]-C-terminal-Gly-aminoethanethioate + cyclic pyranopterin phosphate + H2O = molybdopterin + 2 [molybdopterin-synthase sulfur-carrier protein]-C-terminal Gly-Gly + 2 H(+)</text>
        <dbReference type="Rhea" id="RHEA:26333"/>
        <dbReference type="Rhea" id="RHEA-COMP:12202"/>
        <dbReference type="Rhea" id="RHEA-COMP:19907"/>
        <dbReference type="ChEBI" id="CHEBI:15377"/>
        <dbReference type="ChEBI" id="CHEBI:15378"/>
        <dbReference type="ChEBI" id="CHEBI:58698"/>
        <dbReference type="ChEBI" id="CHEBI:59648"/>
        <dbReference type="ChEBI" id="CHEBI:90778"/>
        <dbReference type="ChEBI" id="CHEBI:232372"/>
        <dbReference type="EC" id="2.8.1.12"/>
    </reaction>
</comment>
<keyword evidence="5" id="KW-0501">Molybdenum cofactor biosynthesis</keyword>
<evidence type="ECO:0000313" key="12">
    <source>
        <dbReference type="EMBL" id="KGD65893.1"/>
    </source>
</evidence>
<proteinExistence type="inferred from homology"/>